<sequence>MNSSLFLSWNLRGLGRKLKRAAVKKVIGRLKPGAIFIQESKKEIVDTVLISQICRRQSRYSFVFSPSAGASGGLISCWDDTFFSFKRSIIHSRYIVCIGTLLNLNLEVALVNIYAPNDCSERRCVWAELKDLVQQLSIPVLIGGDFNVIRKRSEKMGVHCNKKAMEEFDEFIEDLALIDLPLSGGDFTWCSNREDPVFCRLDRFLMSIDILLKWPNVIQKLVASSISDHKPVVLCNTFRRRESRIFRWFDYWAEEENYDNVIKEAAIKAEGKGIFEFLLHCKHESENWNRRRKAQNSENSQALENRMLMLEKRFQDNPGDIAVKNELKTYRAKL</sequence>
<dbReference type="GO" id="GO:0003824">
    <property type="term" value="F:catalytic activity"/>
    <property type="evidence" value="ECO:0007669"/>
    <property type="project" value="InterPro"/>
</dbReference>
<accession>A0A9W7GYH9</accession>
<dbReference type="SUPFAM" id="SSF56219">
    <property type="entry name" value="DNase I-like"/>
    <property type="match status" value="1"/>
</dbReference>
<comment type="caution">
    <text evidence="2">The sequence shown here is derived from an EMBL/GenBank/DDBJ whole genome shotgun (WGS) entry which is preliminary data.</text>
</comment>
<gene>
    <name evidence="2" type="ORF">HRI_000456000</name>
</gene>
<dbReference type="PANTHER" id="PTHR33710">
    <property type="entry name" value="BNAC02G09200D PROTEIN"/>
    <property type="match status" value="1"/>
</dbReference>
<dbReference type="OrthoDB" id="990388at2759"/>
<dbReference type="PANTHER" id="PTHR33710:SF64">
    <property type="entry name" value="ENDONUCLEASE_EXONUCLEASE_PHOSPHATASE DOMAIN-CONTAINING PROTEIN"/>
    <property type="match status" value="1"/>
</dbReference>
<dbReference type="InterPro" id="IPR005135">
    <property type="entry name" value="Endo/exonuclease/phosphatase"/>
</dbReference>
<reference evidence="2" key="1">
    <citation type="submission" date="2023-05" db="EMBL/GenBank/DDBJ databases">
        <title>Genome and transcriptome analyses reveal genes involved in the formation of fine ridges on petal epidermal cells in Hibiscus trionum.</title>
        <authorList>
            <person name="Koshimizu S."/>
            <person name="Masuda S."/>
            <person name="Ishii T."/>
            <person name="Shirasu K."/>
            <person name="Hoshino A."/>
            <person name="Arita M."/>
        </authorList>
    </citation>
    <scope>NUCLEOTIDE SEQUENCE</scope>
    <source>
        <strain evidence="2">Hamamatsu line</strain>
    </source>
</reference>
<keyword evidence="3" id="KW-1185">Reference proteome</keyword>
<evidence type="ECO:0000313" key="2">
    <source>
        <dbReference type="EMBL" id="GMI67867.1"/>
    </source>
</evidence>
<name>A0A9W7GYH9_HIBTR</name>
<evidence type="ECO:0000259" key="1">
    <source>
        <dbReference type="Pfam" id="PF03372"/>
    </source>
</evidence>
<dbReference type="Gene3D" id="3.60.10.10">
    <property type="entry name" value="Endonuclease/exonuclease/phosphatase"/>
    <property type="match status" value="1"/>
</dbReference>
<organism evidence="2 3">
    <name type="scientific">Hibiscus trionum</name>
    <name type="common">Flower of an hour</name>
    <dbReference type="NCBI Taxonomy" id="183268"/>
    <lineage>
        <taxon>Eukaryota</taxon>
        <taxon>Viridiplantae</taxon>
        <taxon>Streptophyta</taxon>
        <taxon>Embryophyta</taxon>
        <taxon>Tracheophyta</taxon>
        <taxon>Spermatophyta</taxon>
        <taxon>Magnoliopsida</taxon>
        <taxon>eudicotyledons</taxon>
        <taxon>Gunneridae</taxon>
        <taxon>Pentapetalae</taxon>
        <taxon>rosids</taxon>
        <taxon>malvids</taxon>
        <taxon>Malvales</taxon>
        <taxon>Malvaceae</taxon>
        <taxon>Malvoideae</taxon>
        <taxon>Hibiscus</taxon>
    </lineage>
</organism>
<protein>
    <recommendedName>
        <fullName evidence="1">Endonuclease/exonuclease/phosphatase domain-containing protein</fullName>
    </recommendedName>
</protein>
<dbReference type="InterPro" id="IPR036691">
    <property type="entry name" value="Endo/exonu/phosph_ase_sf"/>
</dbReference>
<dbReference type="EMBL" id="BSYR01000006">
    <property type="protein sequence ID" value="GMI67867.1"/>
    <property type="molecule type" value="Genomic_DNA"/>
</dbReference>
<dbReference type="AlphaFoldDB" id="A0A9W7GYH9"/>
<dbReference type="Pfam" id="PF03372">
    <property type="entry name" value="Exo_endo_phos"/>
    <property type="match status" value="1"/>
</dbReference>
<evidence type="ECO:0000313" key="3">
    <source>
        <dbReference type="Proteomes" id="UP001165190"/>
    </source>
</evidence>
<proteinExistence type="predicted"/>
<feature type="domain" description="Endonuclease/exonuclease/phosphatase" evidence="1">
    <location>
        <begin position="7"/>
        <end position="229"/>
    </location>
</feature>
<dbReference type="Proteomes" id="UP001165190">
    <property type="component" value="Unassembled WGS sequence"/>
</dbReference>